<dbReference type="PANTHER" id="PTHR48013">
    <property type="entry name" value="DUAL SPECIFICITY MITOGEN-ACTIVATED PROTEIN KINASE KINASE 5-RELATED"/>
    <property type="match status" value="1"/>
</dbReference>
<reference evidence="11 12" key="1">
    <citation type="submission" date="2018-11" db="EMBL/GenBank/DDBJ databases">
        <authorList>
            <consortium name="Pathogen Informatics"/>
        </authorList>
    </citation>
    <scope>NUCLEOTIDE SEQUENCE [LARGE SCALE GENOMIC DNA]</scope>
</reference>
<comment type="similarity">
    <text evidence="5">Belongs to the protein kinase superfamily. STE Ser/Thr protein kinase family. MAP kinase kinase subfamily.</text>
</comment>
<dbReference type="EMBL" id="UZAH01029046">
    <property type="protein sequence ID" value="VDP03947.1"/>
    <property type="molecule type" value="Genomic_DNA"/>
</dbReference>
<evidence type="ECO:0000256" key="6">
    <source>
        <dbReference type="ARBA" id="ARBA00038999"/>
    </source>
</evidence>
<accession>A0A3P7ZQM4</accession>
<evidence type="ECO:0000256" key="4">
    <source>
        <dbReference type="ARBA" id="ARBA00022840"/>
    </source>
</evidence>
<proteinExistence type="inferred from homology"/>
<gene>
    <name evidence="11" type="ORF">HPBE_LOCUS15789</name>
</gene>
<dbReference type="PROSITE" id="PS50011">
    <property type="entry name" value="PROTEIN_KINASE_DOM"/>
    <property type="match status" value="1"/>
</dbReference>
<evidence type="ECO:0000256" key="1">
    <source>
        <dbReference type="ARBA" id="ARBA00022679"/>
    </source>
</evidence>
<dbReference type="AlphaFoldDB" id="A0A183G341"/>
<comment type="catalytic activity">
    <reaction evidence="7">
        <text>L-seryl-[protein] + ATP = O-phospho-L-seryl-[protein] + ADP + H(+)</text>
        <dbReference type="Rhea" id="RHEA:17989"/>
        <dbReference type="Rhea" id="RHEA-COMP:9863"/>
        <dbReference type="Rhea" id="RHEA-COMP:11604"/>
        <dbReference type="ChEBI" id="CHEBI:15378"/>
        <dbReference type="ChEBI" id="CHEBI:29999"/>
        <dbReference type="ChEBI" id="CHEBI:30616"/>
        <dbReference type="ChEBI" id="CHEBI:83421"/>
        <dbReference type="ChEBI" id="CHEBI:456216"/>
        <dbReference type="EC" id="2.7.12.2"/>
    </reaction>
</comment>
<evidence type="ECO:0000256" key="9">
    <source>
        <dbReference type="ARBA" id="ARBA00051693"/>
    </source>
</evidence>
<accession>A0A183G341</accession>
<dbReference type="SUPFAM" id="SSF54277">
    <property type="entry name" value="CAD &amp; PB1 domains"/>
    <property type="match status" value="1"/>
</dbReference>
<comment type="catalytic activity">
    <reaction evidence="8">
        <text>L-threonyl-[protein] + ATP = O-phospho-L-threonyl-[protein] + ADP + H(+)</text>
        <dbReference type="Rhea" id="RHEA:46608"/>
        <dbReference type="Rhea" id="RHEA-COMP:11060"/>
        <dbReference type="Rhea" id="RHEA-COMP:11605"/>
        <dbReference type="ChEBI" id="CHEBI:15378"/>
        <dbReference type="ChEBI" id="CHEBI:30013"/>
        <dbReference type="ChEBI" id="CHEBI:30616"/>
        <dbReference type="ChEBI" id="CHEBI:61977"/>
        <dbReference type="ChEBI" id="CHEBI:456216"/>
        <dbReference type="EC" id="2.7.12.2"/>
    </reaction>
</comment>
<keyword evidence="2" id="KW-0547">Nucleotide-binding</keyword>
<evidence type="ECO:0000259" key="10">
    <source>
        <dbReference type="PROSITE" id="PS50011"/>
    </source>
</evidence>
<dbReference type="Proteomes" id="UP000050761">
    <property type="component" value="Unassembled WGS sequence"/>
</dbReference>
<evidence type="ECO:0000256" key="3">
    <source>
        <dbReference type="ARBA" id="ARBA00022777"/>
    </source>
</evidence>
<evidence type="ECO:0000256" key="2">
    <source>
        <dbReference type="ARBA" id="ARBA00022741"/>
    </source>
</evidence>
<dbReference type="WBParaSite" id="HPBE_0001579001-mRNA-1">
    <property type="protein sequence ID" value="HPBE_0001579001-mRNA-1"/>
    <property type="gene ID" value="HPBE_0001579001"/>
</dbReference>
<dbReference type="EC" id="2.7.12.2" evidence="6"/>
<dbReference type="GO" id="GO:0004708">
    <property type="term" value="F:MAP kinase kinase activity"/>
    <property type="evidence" value="ECO:0007669"/>
    <property type="project" value="UniProtKB-EC"/>
</dbReference>
<comment type="catalytic activity">
    <reaction evidence="9">
        <text>L-tyrosyl-[protein] + ATP = O-phospho-L-tyrosyl-[protein] + ADP + H(+)</text>
        <dbReference type="Rhea" id="RHEA:10596"/>
        <dbReference type="Rhea" id="RHEA-COMP:10136"/>
        <dbReference type="Rhea" id="RHEA-COMP:20101"/>
        <dbReference type="ChEBI" id="CHEBI:15378"/>
        <dbReference type="ChEBI" id="CHEBI:30616"/>
        <dbReference type="ChEBI" id="CHEBI:46858"/>
        <dbReference type="ChEBI" id="CHEBI:61978"/>
        <dbReference type="ChEBI" id="CHEBI:456216"/>
        <dbReference type="EC" id="2.7.12.2"/>
    </reaction>
</comment>
<dbReference type="PANTHER" id="PTHR48013:SF9">
    <property type="entry name" value="DUAL SPECIFICITY MITOGEN-ACTIVATED PROTEIN KINASE KINASE 5"/>
    <property type="match status" value="1"/>
</dbReference>
<organism evidence="12 13">
    <name type="scientific">Heligmosomoides polygyrus</name>
    <name type="common">Parasitic roundworm</name>
    <dbReference type="NCBI Taxonomy" id="6339"/>
    <lineage>
        <taxon>Eukaryota</taxon>
        <taxon>Metazoa</taxon>
        <taxon>Ecdysozoa</taxon>
        <taxon>Nematoda</taxon>
        <taxon>Chromadorea</taxon>
        <taxon>Rhabditida</taxon>
        <taxon>Rhabditina</taxon>
        <taxon>Rhabditomorpha</taxon>
        <taxon>Strongyloidea</taxon>
        <taxon>Heligmosomidae</taxon>
        <taxon>Heligmosomoides</taxon>
    </lineage>
</organism>
<dbReference type="SMART" id="SM00220">
    <property type="entry name" value="S_TKc"/>
    <property type="match status" value="1"/>
</dbReference>
<dbReference type="OrthoDB" id="10257855at2759"/>
<keyword evidence="12" id="KW-1185">Reference proteome</keyword>
<dbReference type="InterPro" id="IPR011009">
    <property type="entry name" value="Kinase-like_dom_sf"/>
</dbReference>
<keyword evidence="3" id="KW-0418">Kinase</keyword>
<evidence type="ECO:0000313" key="11">
    <source>
        <dbReference type="EMBL" id="VDP03947.1"/>
    </source>
</evidence>
<keyword evidence="1" id="KW-0808">Transferase</keyword>
<dbReference type="GO" id="GO:0005524">
    <property type="term" value="F:ATP binding"/>
    <property type="evidence" value="ECO:0007669"/>
    <property type="project" value="UniProtKB-KW"/>
</dbReference>
<protein>
    <recommendedName>
        <fullName evidence="6">mitogen-activated protein kinase kinase</fullName>
        <ecNumber evidence="6">2.7.12.2</ecNumber>
    </recommendedName>
</protein>
<evidence type="ECO:0000256" key="7">
    <source>
        <dbReference type="ARBA" id="ARBA00049014"/>
    </source>
</evidence>
<keyword evidence="4" id="KW-0067">ATP-binding</keyword>
<feature type="domain" description="Protein kinase" evidence="10">
    <location>
        <begin position="1"/>
        <end position="263"/>
    </location>
</feature>
<dbReference type="Pfam" id="PF00069">
    <property type="entry name" value="Pkinase"/>
    <property type="match status" value="1"/>
</dbReference>
<name>A0A183G341_HELPZ</name>
<dbReference type="SUPFAM" id="SSF56112">
    <property type="entry name" value="Protein kinase-like (PK-like)"/>
    <property type="match status" value="1"/>
</dbReference>
<reference evidence="13" key="2">
    <citation type="submission" date="2019-09" db="UniProtKB">
        <authorList>
            <consortium name="WormBaseParasite"/>
        </authorList>
    </citation>
    <scope>IDENTIFICATION</scope>
</reference>
<dbReference type="InterPro" id="IPR000719">
    <property type="entry name" value="Prot_kinase_dom"/>
</dbReference>
<dbReference type="Gene3D" id="3.10.20.90">
    <property type="entry name" value="Phosphatidylinositol 3-kinase Catalytic Subunit, Chain A, domain 1"/>
    <property type="match status" value="1"/>
</dbReference>
<evidence type="ECO:0000313" key="12">
    <source>
        <dbReference type="Proteomes" id="UP000050761"/>
    </source>
</evidence>
<evidence type="ECO:0000313" key="13">
    <source>
        <dbReference type="WBParaSite" id="HPBE_0001579001-mRNA-1"/>
    </source>
</evidence>
<evidence type="ECO:0000256" key="8">
    <source>
        <dbReference type="ARBA" id="ARBA00049299"/>
    </source>
</evidence>
<dbReference type="Gene3D" id="1.10.510.10">
    <property type="entry name" value="Transferase(Phosphotransferase) domain 1"/>
    <property type="match status" value="1"/>
</dbReference>
<evidence type="ECO:0000256" key="5">
    <source>
        <dbReference type="ARBA" id="ARBA00038035"/>
    </source>
</evidence>
<sequence length="284" mass="32298">MSLFHLDVRSDDGIAYRTDISPITLMFFDTVMAELSCNCGAFEYFEYEDEDGDRIAIRSDDDMSAFVTFLEKEQAAIIWLVRAPPVILDDIPVILPTDLKRLNLISHGQMGSVYRLLISRPVAFITTISYLKPNNILVNSSGYVKLSDFGLSKVMEHSITRTYVGTTRYMAPERIRGGVYRIESDIWSFGLSLWELALGRFPFPTVSADELSTAAFSDVPDVRSCPTRITDLPKELQELIYGCLQHDVQQRWKANDLMSSDYIKAAYPMDRCVIKEFIARNMPI</sequence>